<dbReference type="STRING" id="1195760.SAMN05444281_0889"/>
<reference evidence="3" key="1">
    <citation type="submission" date="2016-11" db="EMBL/GenBank/DDBJ databases">
        <authorList>
            <person name="Varghese N."/>
            <person name="Submissions S."/>
        </authorList>
    </citation>
    <scope>NUCLEOTIDE SEQUENCE [LARGE SCALE GENOMIC DNA]</scope>
    <source>
        <strain evidence="3">DSM 100572</strain>
    </source>
</reference>
<feature type="signal peptide" evidence="1">
    <location>
        <begin position="1"/>
        <end position="18"/>
    </location>
</feature>
<dbReference type="Proteomes" id="UP000184109">
    <property type="component" value="Unassembled WGS sequence"/>
</dbReference>
<keyword evidence="1" id="KW-0732">Signal</keyword>
<keyword evidence="3" id="KW-1185">Reference proteome</keyword>
<proteinExistence type="predicted"/>
<gene>
    <name evidence="2" type="ORF">SAMN05444281_0889</name>
</gene>
<organism evidence="2 3">
    <name type="scientific">Wenyingzhuangia marina</name>
    <dbReference type="NCBI Taxonomy" id="1195760"/>
    <lineage>
        <taxon>Bacteria</taxon>
        <taxon>Pseudomonadati</taxon>
        <taxon>Bacteroidota</taxon>
        <taxon>Flavobacteriia</taxon>
        <taxon>Flavobacteriales</taxon>
        <taxon>Flavobacteriaceae</taxon>
        <taxon>Wenyingzhuangia</taxon>
    </lineage>
</organism>
<evidence type="ECO:0000313" key="3">
    <source>
        <dbReference type="Proteomes" id="UP000184109"/>
    </source>
</evidence>
<accession>A0A1M5TWS4</accession>
<protein>
    <recommendedName>
        <fullName evidence="4">Lipoprotein</fullName>
    </recommendedName>
</protein>
<name>A0A1M5TWS4_9FLAO</name>
<evidence type="ECO:0008006" key="4">
    <source>
        <dbReference type="Google" id="ProtNLM"/>
    </source>
</evidence>
<dbReference type="AlphaFoldDB" id="A0A1M5TWS4"/>
<feature type="chain" id="PRO_5012838773" description="Lipoprotein" evidence="1">
    <location>
        <begin position="19"/>
        <end position="167"/>
    </location>
</feature>
<dbReference type="OrthoDB" id="1524740at2"/>
<evidence type="ECO:0000313" key="2">
    <source>
        <dbReference type="EMBL" id="SHH55111.1"/>
    </source>
</evidence>
<dbReference type="EMBL" id="FQXQ01000002">
    <property type="protein sequence ID" value="SHH55111.1"/>
    <property type="molecule type" value="Genomic_DNA"/>
</dbReference>
<sequence>MKNVFYSILSLIILSSCATINSKSVYPVTIKSNEPVKVTVYNKKNIKIAETKTLAQENSFQLKSSAGYFQKAKYHLRVEKNRFMTQYFTVDSQIDDFYWGKWSDGAMGLELFYMASGGLLYGMLITDPITGAMYEFKKTNYNVDLKPYVKTILDKNELIEKYNKLNN</sequence>
<dbReference type="PROSITE" id="PS51257">
    <property type="entry name" value="PROKAR_LIPOPROTEIN"/>
    <property type="match status" value="1"/>
</dbReference>
<evidence type="ECO:0000256" key="1">
    <source>
        <dbReference type="SAM" id="SignalP"/>
    </source>
</evidence>
<dbReference type="RefSeq" id="WP_073118725.1">
    <property type="nucleotide sequence ID" value="NZ_BMEN01000002.1"/>
</dbReference>